<dbReference type="Gene3D" id="3.20.20.370">
    <property type="entry name" value="Glycoside hydrolase/deacetylase"/>
    <property type="match status" value="1"/>
</dbReference>
<dbReference type="InterPro" id="IPR011330">
    <property type="entry name" value="Glyco_hydro/deAcase_b/a-brl"/>
</dbReference>
<organism evidence="1">
    <name type="scientific">hydrothermal vent metagenome</name>
    <dbReference type="NCBI Taxonomy" id="652676"/>
    <lineage>
        <taxon>unclassified sequences</taxon>
        <taxon>metagenomes</taxon>
        <taxon>ecological metagenomes</taxon>
    </lineage>
</organism>
<dbReference type="Pfam" id="PF03746">
    <property type="entry name" value="LamB_YcsF"/>
    <property type="match status" value="1"/>
</dbReference>
<name>A0A160VF30_9ZZZZ</name>
<dbReference type="SUPFAM" id="SSF88713">
    <property type="entry name" value="Glycoside hydrolase/deacetylase"/>
    <property type="match status" value="1"/>
</dbReference>
<dbReference type="NCBIfam" id="NF003814">
    <property type="entry name" value="PRK05406.1-3"/>
    <property type="match status" value="1"/>
</dbReference>
<gene>
    <name evidence="1" type="ORF">MGWOODY_Mmi511</name>
</gene>
<dbReference type="PANTHER" id="PTHR30292">
    <property type="entry name" value="UNCHARACTERIZED PROTEIN YBGL-RELATED"/>
    <property type="match status" value="1"/>
</dbReference>
<dbReference type="CDD" id="cd10801">
    <property type="entry name" value="LamB_YcsF_like_1"/>
    <property type="match status" value="1"/>
</dbReference>
<dbReference type="InterPro" id="IPR005501">
    <property type="entry name" value="LamB/YcsF/PxpA-like"/>
</dbReference>
<accession>A0A160VF30</accession>
<dbReference type="NCBIfam" id="NF003816">
    <property type="entry name" value="PRK05406.1-5"/>
    <property type="match status" value="1"/>
</dbReference>
<dbReference type="GO" id="GO:0005975">
    <property type="term" value="P:carbohydrate metabolic process"/>
    <property type="evidence" value="ECO:0007669"/>
    <property type="project" value="InterPro"/>
</dbReference>
<reference evidence="1" key="1">
    <citation type="submission" date="2015-10" db="EMBL/GenBank/DDBJ databases">
        <authorList>
            <person name="Gilbert D.G."/>
        </authorList>
    </citation>
    <scope>NUCLEOTIDE SEQUENCE</scope>
</reference>
<proteinExistence type="predicted"/>
<protein>
    <submittedName>
        <fullName evidence="1">Lactam utilization protein LamB</fullName>
    </submittedName>
</protein>
<dbReference type="AlphaFoldDB" id="A0A160VF30"/>
<sequence length="240" mass="26227">MIDVNSDVGEMTQLLEDGTYYKLMDYITSINIACGGHAGDHKFMKTMVRMGIEKNVNVGAHPSYPDKENFGRKIIPMKPPDITETVMKQIEELLEIAMIEKTILKHVKPHGALYNQAAKSSTIAHAIGLAVKKIDPQLTIVGLSDSIMIDTWRDMGLIVAGEAFADRTYETDGSLRDRKFSNALITNPVQAAKQTMMIIKKGGVISADGNTISINAQTICIHSDTPNALAIAKAVKNVKD</sequence>
<dbReference type="PANTHER" id="PTHR30292:SF0">
    <property type="entry name" value="5-OXOPROLINASE SUBUNIT A"/>
    <property type="match status" value="1"/>
</dbReference>
<dbReference type="EMBL" id="FAXC01000067">
    <property type="protein sequence ID" value="CUV08449.1"/>
    <property type="molecule type" value="Genomic_DNA"/>
</dbReference>
<evidence type="ECO:0000313" key="1">
    <source>
        <dbReference type="EMBL" id="CUV08449.1"/>
    </source>
</evidence>